<organism evidence="1 2">
    <name type="scientific">Oryctes borbonicus</name>
    <dbReference type="NCBI Taxonomy" id="1629725"/>
    <lineage>
        <taxon>Eukaryota</taxon>
        <taxon>Metazoa</taxon>
        <taxon>Ecdysozoa</taxon>
        <taxon>Arthropoda</taxon>
        <taxon>Hexapoda</taxon>
        <taxon>Insecta</taxon>
        <taxon>Pterygota</taxon>
        <taxon>Neoptera</taxon>
        <taxon>Endopterygota</taxon>
        <taxon>Coleoptera</taxon>
        <taxon>Polyphaga</taxon>
        <taxon>Scarabaeiformia</taxon>
        <taxon>Scarabaeidae</taxon>
        <taxon>Dynastinae</taxon>
        <taxon>Oryctes</taxon>
    </lineage>
</organism>
<accession>A0A0T6BGN2</accession>
<sequence length="108" mass="12697">MLPHNSVIVMDNSPYHSRKSEKIATSNWKKVNIQEWLRSKNISFSVDMIHSQLLHLLRLNKNRFNSNVVDEMATKAEKIILRLPPYHCRLKPIELVWAQMKGEVASRF</sequence>
<dbReference type="GO" id="GO:0003676">
    <property type="term" value="F:nucleic acid binding"/>
    <property type="evidence" value="ECO:0007669"/>
    <property type="project" value="InterPro"/>
</dbReference>
<protein>
    <recommendedName>
        <fullName evidence="3">Tc1-like transposase DDE domain-containing protein</fullName>
    </recommendedName>
</protein>
<evidence type="ECO:0000313" key="1">
    <source>
        <dbReference type="EMBL" id="KRT86442.1"/>
    </source>
</evidence>
<dbReference type="Gene3D" id="3.30.420.10">
    <property type="entry name" value="Ribonuclease H-like superfamily/Ribonuclease H"/>
    <property type="match status" value="1"/>
</dbReference>
<comment type="caution">
    <text evidence="1">The sequence shown here is derived from an EMBL/GenBank/DDBJ whole genome shotgun (WGS) entry which is preliminary data.</text>
</comment>
<reference evidence="1 2" key="1">
    <citation type="submission" date="2015-09" db="EMBL/GenBank/DDBJ databases">
        <title>Draft genome of the scarab beetle Oryctes borbonicus.</title>
        <authorList>
            <person name="Meyer J.M."/>
            <person name="Markov G.V."/>
            <person name="Baskaran P."/>
            <person name="Herrmann M."/>
            <person name="Sommer R.J."/>
            <person name="Roedelsperger C."/>
        </authorList>
    </citation>
    <scope>NUCLEOTIDE SEQUENCE [LARGE SCALE GENOMIC DNA]</scope>
    <source>
        <strain evidence="1">OB123</strain>
        <tissue evidence="1">Whole animal</tissue>
    </source>
</reference>
<evidence type="ECO:0008006" key="3">
    <source>
        <dbReference type="Google" id="ProtNLM"/>
    </source>
</evidence>
<gene>
    <name evidence="1" type="ORF">AMK59_21</name>
</gene>
<dbReference type="PANTHER" id="PTHR33939:SF1">
    <property type="entry name" value="DUF4371 DOMAIN-CONTAINING PROTEIN"/>
    <property type="match status" value="1"/>
</dbReference>
<name>A0A0T6BGN2_9SCAR</name>
<dbReference type="OrthoDB" id="10048767at2759"/>
<proteinExistence type="predicted"/>
<evidence type="ECO:0000313" key="2">
    <source>
        <dbReference type="Proteomes" id="UP000051574"/>
    </source>
</evidence>
<dbReference type="PANTHER" id="PTHR33939">
    <property type="entry name" value="PROTEIN CBG22215"/>
    <property type="match status" value="1"/>
</dbReference>
<dbReference type="EMBL" id="LJIG01000498">
    <property type="protein sequence ID" value="KRT86442.1"/>
    <property type="molecule type" value="Genomic_DNA"/>
</dbReference>
<keyword evidence="2" id="KW-1185">Reference proteome</keyword>
<dbReference type="AlphaFoldDB" id="A0A0T6BGN2"/>
<dbReference type="Proteomes" id="UP000051574">
    <property type="component" value="Unassembled WGS sequence"/>
</dbReference>
<dbReference type="InterPro" id="IPR036397">
    <property type="entry name" value="RNaseH_sf"/>
</dbReference>